<evidence type="ECO:0000259" key="8">
    <source>
        <dbReference type="Pfam" id="PF09115"/>
    </source>
</evidence>
<dbReference type="NCBIfam" id="TIGR00678">
    <property type="entry name" value="holB"/>
    <property type="match status" value="1"/>
</dbReference>
<feature type="domain" description="DNA polymerase III delta subunit C-terminal" evidence="8">
    <location>
        <begin position="246"/>
        <end position="349"/>
    </location>
</feature>
<dbReference type="Pfam" id="PF09115">
    <property type="entry name" value="DNApol3-delta_C"/>
    <property type="match status" value="1"/>
</dbReference>
<keyword evidence="4" id="KW-0548">Nucleotidyltransferase</keyword>
<dbReference type="EMBL" id="MFFM01000034">
    <property type="protein sequence ID" value="OGF11977.1"/>
    <property type="molecule type" value="Genomic_DNA"/>
</dbReference>
<dbReference type="GO" id="GO:0003677">
    <property type="term" value="F:DNA binding"/>
    <property type="evidence" value="ECO:0007669"/>
    <property type="project" value="InterPro"/>
</dbReference>
<keyword evidence="6" id="KW-0239">DNA-directed DNA polymerase</keyword>
<dbReference type="InterPro" id="IPR015199">
    <property type="entry name" value="DNA_pol_III_delta_C"/>
</dbReference>
<dbReference type="GO" id="GO:0009360">
    <property type="term" value="C:DNA polymerase III complex"/>
    <property type="evidence" value="ECO:0007669"/>
    <property type="project" value="InterPro"/>
</dbReference>
<dbReference type="Proteomes" id="UP000177230">
    <property type="component" value="Unassembled WGS sequence"/>
</dbReference>
<dbReference type="InterPro" id="IPR050238">
    <property type="entry name" value="DNA_Rep/Repair_Clamp_Loader"/>
</dbReference>
<sequence>MLFENLIGQSVAKKILRQAWAEDRLAQSYLFYGPDGVGKELAAMELILALNCRSESDQPCRQCNSCHKTAAYIHPDFHYLFPRPHPSSDSDKRKLTEEIAEMLKDKEARPFQTFDFGSRPIAISIDDIRELQERLGFLPYEGKRKAVLITGVEAMTTEAANAFLKILEEPSPTTNFILTTDRPNALLPTILSRCQKVRFEPLPREAVIKSLIKDHGQDPMAAGLLAELAGNSLGRALQMTDQDLLSERDLAVKLLKAAVDGRQWEMVEAIDQIARDRGRPARILEMLSAVVADLVHLKVTGRILNADRQAELSDLGKKTGQQKLSEMVRAIEKARIALERNVNPRLCLLSACNTTQGEEDASTSD</sequence>
<evidence type="ECO:0000313" key="10">
    <source>
        <dbReference type="Proteomes" id="UP000177230"/>
    </source>
</evidence>
<dbReference type="PANTHER" id="PTHR11669:SF8">
    <property type="entry name" value="DNA POLYMERASE III SUBUNIT DELTA"/>
    <property type="match status" value="1"/>
</dbReference>
<reference evidence="9 10" key="1">
    <citation type="journal article" date="2016" name="Nat. Commun.">
        <title>Thousands of microbial genomes shed light on interconnected biogeochemical processes in an aquifer system.</title>
        <authorList>
            <person name="Anantharaman K."/>
            <person name="Brown C.T."/>
            <person name="Hug L.A."/>
            <person name="Sharon I."/>
            <person name="Castelle C.J."/>
            <person name="Probst A.J."/>
            <person name="Thomas B.C."/>
            <person name="Singh A."/>
            <person name="Wilkins M.J."/>
            <person name="Karaoz U."/>
            <person name="Brodie E.L."/>
            <person name="Williams K.H."/>
            <person name="Hubbard S.S."/>
            <person name="Banfield J.F."/>
        </authorList>
    </citation>
    <scope>NUCLEOTIDE SEQUENCE [LARGE SCALE GENOMIC DNA]</scope>
</reference>
<comment type="caution">
    <text evidence="9">The sequence shown here is derived from an EMBL/GenBank/DDBJ whole genome shotgun (WGS) entry which is preliminary data.</text>
</comment>
<evidence type="ECO:0000256" key="3">
    <source>
        <dbReference type="ARBA" id="ARBA00022679"/>
    </source>
</evidence>
<comment type="catalytic activity">
    <reaction evidence="7">
        <text>DNA(n) + a 2'-deoxyribonucleoside 5'-triphosphate = DNA(n+1) + diphosphate</text>
        <dbReference type="Rhea" id="RHEA:22508"/>
        <dbReference type="Rhea" id="RHEA-COMP:17339"/>
        <dbReference type="Rhea" id="RHEA-COMP:17340"/>
        <dbReference type="ChEBI" id="CHEBI:33019"/>
        <dbReference type="ChEBI" id="CHEBI:61560"/>
        <dbReference type="ChEBI" id="CHEBI:173112"/>
        <dbReference type="EC" id="2.7.7.7"/>
    </reaction>
</comment>
<dbReference type="GO" id="GO:0008408">
    <property type="term" value="F:3'-5' exonuclease activity"/>
    <property type="evidence" value="ECO:0007669"/>
    <property type="project" value="InterPro"/>
</dbReference>
<dbReference type="GO" id="GO:0003887">
    <property type="term" value="F:DNA-directed DNA polymerase activity"/>
    <property type="evidence" value="ECO:0007669"/>
    <property type="project" value="UniProtKB-KW"/>
</dbReference>
<evidence type="ECO:0000256" key="5">
    <source>
        <dbReference type="ARBA" id="ARBA00022705"/>
    </source>
</evidence>
<dbReference type="GO" id="GO:0006261">
    <property type="term" value="P:DNA-templated DNA replication"/>
    <property type="evidence" value="ECO:0007669"/>
    <property type="project" value="TreeGrafter"/>
</dbReference>
<evidence type="ECO:0000256" key="7">
    <source>
        <dbReference type="ARBA" id="ARBA00049244"/>
    </source>
</evidence>
<evidence type="ECO:0000256" key="6">
    <source>
        <dbReference type="ARBA" id="ARBA00022932"/>
    </source>
</evidence>
<accession>A0A1F5RC21</accession>
<name>A0A1F5RC21_9BACT</name>
<evidence type="ECO:0000256" key="1">
    <source>
        <dbReference type="ARBA" id="ARBA00012417"/>
    </source>
</evidence>
<evidence type="ECO:0000313" key="9">
    <source>
        <dbReference type="EMBL" id="OGF11977.1"/>
    </source>
</evidence>
<gene>
    <name evidence="9" type="ORF">A2024_03040</name>
</gene>
<proteinExistence type="predicted"/>
<evidence type="ECO:0000256" key="4">
    <source>
        <dbReference type="ARBA" id="ARBA00022695"/>
    </source>
</evidence>
<organism evidence="9 10">
    <name type="scientific">Candidatus Edwardsbacteria bacterium GWF2_54_11</name>
    <dbReference type="NCBI Taxonomy" id="1817851"/>
    <lineage>
        <taxon>Bacteria</taxon>
        <taxon>Candidatus Edwardsiibacteriota</taxon>
    </lineage>
</organism>
<dbReference type="InterPro" id="IPR004622">
    <property type="entry name" value="DNA_pol_HolB"/>
</dbReference>
<protein>
    <recommendedName>
        <fullName evidence="2">DNA polymerase III subunit delta'</fullName>
        <ecNumber evidence="1">2.7.7.7</ecNumber>
    </recommendedName>
</protein>
<dbReference type="AlphaFoldDB" id="A0A1F5RC21"/>
<dbReference type="Gene3D" id="3.40.50.300">
    <property type="entry name" value="P-loop containing nucleotide triphosphate hydrolases"/>
    <property type="match status" value="1"/>
</dbReference>
<dbReference type="SUPFAM" id="SSF52540">
    <property type="entry name" value="P-loop containing nucleoside triphosphate hydrolases"/>
    <property type="match status" value="1"/>
</dbReference>
<evidence type="ECO:0000256" key="2">
    <source>
        <dbReference type="ARBA" id="ARBA00014363"/>
    </source>
</evidence>
<dbReference type="PANTHER" id="PTHR11669">
    <property type="entry name" value="REPLICATION FACTOR C / DNA POLYMERASE III GAMMA-TAU SUBUNIT"/>
    <property type="match status" value="1"/>
</dbReference>
<keyword evidence="5" id="KW-0235">DNA replication</keyword>
<dbReference type="InterPro" id="IPR027417">
    <property type="entry name" value="P-loop_NTPase"/>
</dbReference>
<keyword evidence="3" id="KW-0808">Transferase</keyword>
<dbReference type="Pfam" id="PF13177">
    <property type="entry name" value="DNA_pol3_delta2"/>
    <property type="match status" value="1"/>
</dbReference>
<dbReference type="EC" id="2.7.7.7" evidence="1"/>